<name>A0AAV4T4Z2_CAEEX</name>
<organism evidence="1 2">
    <name type="scientific">Caerostris extrusa</name>
    <name type="common">Bark spider</name>
    <name type="synonym">Caerostris bankana</name>
    <dbReference type="NCBI Taxonomy" id="172846"/>
    <lineage>
        <taxon>Eukaryota</taxon>
        <taxon>Metazoa</taxon>
        <taxon>Ecdysozoa</taxon>
        <taxon>Arthropoda</taxon>
        <taxon>Chelicerata</taxon>
        <taxon>Arachnida</taxon>
        <taxon>Araneae</taxon>
        <taxon>Araneomorphae</taxon>
        <taxon>Entelegynae</taxon>
        <taxon>Araneoidea</taxon>
        <taxon>Araneidae</taxon>
        <taxon>Caerostris</taxon>
    </lineage>
</organism>
<sequence>MGFFSDFVRNQILLKCRDNGTEEQGKICQKISDLNFIMVSILIKSHDRPDDISSKYPEYARLKTELMQYQDTQIILCKLSMAILQPHLLRFRPKLTFHLTRKLWTF</sequence>
<reference evidence="1 2" key="1">
    <citation type="submission" date="2021-06" db="EMBL/GenBank/DDBJ databases">
        <title>Caerostris extrusa draft genome.</title>
        <authorList>
            <person name="Kono N."/>
            <person name="Arakawa K."/>
        </authorList>
    </citation>
    <scope>NUCLEOTIDE SEQUENCE [LARGE SCALE GENOMIC DNA]</scope>
</reference>
<dbReference type="AlphaFoldDB" id="A0AAV4T4Z2"/>
<proteinExistence type="predicted"/>
<gene>
    <name evidence="1" type="ORF">CEXT_27521</name>
</gene>
<comment type="caution">
    <text evidence="1">The sequence shown here is derived from an EMBL/GenBank/DDBJ whole genome shotgun (WGS) entry which is preliminary data.</text>
</comment>
<evidence type="ECO:0000313" key="1">
    <source>
        <dbReference type="EMBL" id="GIY38958.1"/>
    </source>
</evidence>
<dbReference type="EMBL" id="BPLR01010381">
    <property type="protein sequence ID" value="GIY38958.1"/>
    <property type="molecule type" value="Genomic_DNA"/>
</dbReference>
<evidence type="ECO:0000313" key="2">
    <source>
        <dbReference type="Proteomes" id="UP001054945"/>
    </source>
</evidence>
<accession>A0AAV4T4Z2</accession>
<keyword evidence="2" id="KW-1185">Reference proteome</keyword>
<protein>
    <submittedName>
        <fullName evidence="1">Uncharacterized protein</fullName>
    </submittedName>
</protein>
<dbReference type="Proteomes" id="UP001054945">
    <property type="component" value="Unassembled WGS sequence"/>
</dbReference>